<organism evidence="2 4">
    <name type="scientific">Medicago truncatula</name>
    <name type="common">Barrel medic</name>
    <name type="synonym">Medicago tribuloides</name>
    <dbReference type="NCBI Taxonomy" id="3880"/>
    <lineage>
        <taxon>Eukaryota</taxon>
        <taxon>Viridiplantae</taxon>
        <taxon>Streptophyta</taxon>
        <taxon>Embryophyta</taxon>
        <taxon>Tracheophyta</taxon>
        <taxon>Spermatophyta</taxon>
        <taxon>Magnoliopsida</taxon>
        <taxon>eudicotyledons</taxon>
        <taxon>Gunneridae</taxon>
        <taxon>Pentapetalae</taxon>
        <taxon>rosids</taxon>
        <taxon>fabids</taxon>
        <taxon>Fabales</taxon>
        <taxon>Fabaceae</taxon>
        <taxon>Papilionoideae</taxon>
        <taxon>50 kb inversion clade</taxon>
        <taxon>NPAAA clade</taxon>
        <taxon>Hologalegina</taxon>
        <taxon>IRL clade</taxon>
        <taxon>Trifolieae</taxon>
        <taxon>Medicago</taxon>
    </lineage>
</organism>
<reference evidence="2 4" key="2">
    <citation type="journal article" date="2014" name="BMC Genomics">
        <title>An improved genome release (version Mt4.0) for the model legume Medicago truncatula.</title>
        <authorList>
            <person name="Tang H."/>
            <person name="Krishnakumar V."/>
            <person name="Bidwell S."/>
            <person name="Rosen B."/>
            <person name="Chan A."/>
            <person name="Zhou S."/>
            <person name="Gentzbittel L."/>
            <person name="Childs K.L."/>
            <person name="Yandell M."/>
            <person name="Gundlach H."/>
            <person name="Mayer K.F."/>
            <person name="Schwartz D.C."/>
            <person name="Town C.D."/>
        </authorList>
    </citation>
    <scope>GENOME REANNOTATION</scope>
    <source>
        <strain evidence="3 4">cv. Jemalong A17</strain>
    </source>
</reference>
<name>G7JZ65_MEDTR</name>
<dbReference type="Proteomes" id="UP000002051">
    <property type="component" value="Chromosome 5"/>
</dbReference>
<keyword evidence="1 2" id="KW-0812">Transmembrane</keyword>
<accession>G7JZ65</accession>
<keyword evidence="1" id="KW-0472">Membrane</keyword>
<reference evidence="2 4" key="1">
    <citation type="journal article" date="2011" name="Nature">
        <title>The Medicago genome provides insight into the evolution of rhizobial symbioses.</title>
        <authorList>
            <person name="Young N.D."/>
            <person name="Debelle F."/>
            <person name="Oldroyd G.E."/>
            <person name="Geurts R."/>
            <person name="Cannon S.B."/>
            <person name="Udvardi M.K."/>
            <person name="Benedito V.A."/>
            <person name="Mayer K.F."/>
            <person name="Gouzy J."/>
            <person name="Schoof H."/>
            <person name="Van de Peer Y."/>
            <person name="Proost S."/>
            <person name="Cook D.R."/>
            <person name="Meyers B.C."/>
            <person name="Spannagl M."/>
            <person name="Cheung F."/>
            <person name="De Mita S."/>
            <person name="Krishnakumar V."/>
            <person name="Gundlach H."/>
            <person name="Zhou S."/>
            <person name="Mudge J."/>
            <person name="Bharti A.K."/>
            <person name="Murray J.D."/>
            <person name="Naoumkina M.A."/>
            <person name="Rosen B."/>
            <person name="Silverstein K.A."/>
            <person name="Tang H."/>
            <person name="Rombauts S."/>
            <person name="Zhao P.X."/>
            <person name="Zhou P."/>
            <person name="Barbe V."/>
            <person name="Bardou P."/>
            <person name="Bechner M."/>
            <person name="Bellec A."/>
            <person name="Berger A."/>
            <person name="Berges H."/>
            <person name="Bidwell S."/>
            <person name="Bisseling T."/>
            <person name="Choisne N."/>
            <person name="Couloux A."/>
            <person name="Denny R."/>
            <person name="Deshpande S."/>
            <person name="Dai X."/>
            <person name="Doyle J.J."/>
            <person name="Dudez A.M."/>
            <person name="Farmer A.D."/>
            <person name="Fouteau S."/>
            <person name="Franken C."/>
            <person name="Gibelin C."/>
            <person name="Gish J."/>
            <person name="Goldstein S."/>
            <person name="Gonzalez A.J."/>
            <person name="Green P.J."/>
            <person name="Hallab A."/>
            <person name="Hartog M."/>
            <person name="Hua A."/>
            <person name="Humphray S.J."/>
            <person name="Jeong D.H."/>
            <person name="Jing Y."/>
            <person name="Jocker A."/>
            <person name="Kenton S.M."/>
            <person name="Kim D.J."/>
            <person name="Klee K."/>
            <person name="Lai H."/>
            <person name="Lang C."/>
            <person name="Lin S."/>
            <person name="Macmil S.L."/>
            <person name="Magdelenat G."/>
            <person name="Matthews L."/>
            <person name="McCorrison J."/>
            <person name="Monaghan E.L."/>
            <person name="Mun J.H."/>
            <person name="Najar F.Z."/>
            <person name="Nicholson C."/>
            <person name="Noirot C."/>
            <person name="O'Bleness M."/>
            <person name="Paule C.R."/>
            <person name="Poulain J."/>
            <person name="Prion F."/>
            <person name="Qin B."/>
            <person name="Qu C."/>
            <person name="Retzel E.F."/>
            <person name="Riddle C."/>
            <person name="Sallet E."/>
            <person name="Samain S."/>
            <person name="Samson N."/>
            <person name="Sanders I."/>
            <person name="Saurat O."/>
            <person name="Scarpelli C."/>
            <person name="Schiex T."/>
            <person name="Segurens B."/>
            <person name="Severin A.J."/>
            <person name="Sherrier D.J."/>
            <person name="Shi R."/>
            <person name="Sims S."/>
            <person name="Singer S.R."/>
            <person name="Sinharoy S."/>
            <person name="Sterck L."/>
            <person name="Viollet A."/>
            <person name="Wang B.B."/>
            <person name="Wang K."/>
            <person name="Wang M."/>
            <person name="Wang X."/>
            <person name="Warfsmann J."/>
            <person name="Weissenbach J."/>
            <person name="White D.D."/>
            <person name="White J.D."/>
            <person name="Wiley G.B."/>
            <person name="Wincker P."/>
            <person name="Xing Y."/>
            <person name="Yang L."/>
            <person name="Yao Z."/>
            <person name="Ying F."/>
            <person name="Zhai J."/>
            <person name="Zhou L."/>
            <person name="Zuber A."/>
            <person name="Denarie J."/>
            <person name="Dixon R.A."/>
            <person name="May G.D."/>
            <person name="Schwartz D.C."/>
            <person name="Rogers J."/>
            <person name="Quetier F."/>
            <person name="Town C.D."/>
            <person name="Roe B.A."/>
        </authorList>
    </citation>
    <scope>NUCLEOTIDE SEQUENCE [LARGE SCALE GENOMIC DNA]</scope>
    <source>
        <strain evidence="2">A17</strain>
        <strain evidence="3 4">cv. Jemalong A17</strain>
    </source>
</reference>
<dbReference type="AlphaFoldDB" id="G7JZ65"/>
<keyword evidence="1" id="KW-1133">Transmembrane helix</keyword>
<evidence type="ECO:0000313" key="4">
    <source>
        <dbReference type="Proteomes" id="UP000002051"/>
    </source>
</evidence>
<proteinExistence type="predicted"/>
<reference evidence="3" key="3">
    <citation type="submission" date="2015-04" db="UniProtKB">
        <authorList>
            <consortium name="EnsemblPlants"/>
        </authorList>
    </citation>
    <scope>IDENTIFICATION</scope>
    <source>
        <strain evidence="3">cv. Jemalong A17</strain>
    </source>
</reference>
<evidence type="ECO:0000313" key="2">
    <source>
        <dbReference type="EMBL" id="AES97144.2"/>
    </source>
</evidence>
<gene>
    <name evidence="2" type="ordered locus">MTR_5g045990</name>
</gene>
<keyword evidence="4" id="KW-1185">Reference proteome</keyword>
<dbReference type="EnsemblPlants" id="AES97144">
    <property type="protein sequence ID" value="AES97144"/>
    <property type="gene ID" value="MTR_5g045990"/>
</dbReference>
<dbReference type="PaxDb" id="3880-AES97144"/>
<sequence>MPKVIVTDMDTILMYVVAKVLCETVALPFHFHIGKNVRCKRITNCKVNPKSNDVKFNRKEVKEEKDVKASDIVNKIMRVWDDVVKSPTKDSHASSEKFMRLWTNGVLYLGCRTTNRFDLAHGQLKSYLNNIVGDLIACWGCSRQNVDYPGVDVSTSIYRRHNIVYTSKKGGSQGSKENSKLYTKRVIYGSNPECFDSQFPDNQSSQTKSSFPNRKSACIDNSLRYPVSTPTIHPNLLYIIHISKITTPYIENIMNVKEDGNYGYRVIARHMGMDEEIHVLVHSALIHELKTNKCDYLPIFSLEECFEYIMNSLNPPTISGVISYIDKWMTLSDMGHIIATYFNRVVVQLICPERDERRLFNTIVLYKVEESEDW</sequence>
<evidence type="ECO:0000256" key="1">
    <source>
        <dbReference type="SAM" id="Phobius"/>
    </source>
</evidence>
<dbReference type="EMBL" id="CM001221">
    <property type="protein sequence ID" value="AES97144.2"/>
    <property type="molecule type" value="Genomic_DNA"/>
</dbReference>
<feature type="transmembrane region" description="Helical" evidence="1">
    <location>
        <begin position="12"/>
        <end position="31"/>
    </location>
</feature>
<evidence type="ECO:0000313" key="3">
    <source>
        <dbReference type="EnsemblPlants" id="AES97144"/>
    </source>
</evidence>
<protein>
    <submittedName>
        <fullName evidence="2">Transmembrane protein, putative</fullName>
    </submittedName>
</protein>
<accession>A0A0C3XJF8</accession>
<dbReference type="HOGENOM" id="CLU_042722_0_0_1"/>